<sequence>MRRYVMLAAAVSPLLVAAAAVTVPGCGEEFENICAFLNESNSCYHAFQNETTGKCWTPGAGKGPSGSFASRETLDVCFLDEGGQIVFDPPLDIAAFPPKTMAFKRLTDQAEECGAGTFSGEFSYSVTVAVPCSPDDIDAGVTECADAGADGIGKVGRTLTLTTPEGRSTLDVSCADGTSHHFNRIDIQECAEKGQDQLQPRAVLEASVGNQPPPDADPITTTSDKFRGFVKLSILYPQSRVITENEEKKKVVMSPPAVVEYFNCYIPAPSPLCFNGEKDGLETDIDCGGTLCPTQCDVGQSCARPTDCTSNSCMQDTSGFLKCQASASSASATTGSGAGAGGSGGADGSGGAGGE</sequence>
<dbReference type="AlphaFoldDB" id="A0A150QXH7"/>
<dbReference type="Proteomes" id="UP000075635">
    <property type="component" value="Unassembled WGS sequence"/>
</dbReference>
<feature type="region of interest" description="Disordered" evidence="1">
    <location>
        <begin position="330"/>
        <end position="355"/>
    </location>
</feature>
<comment type="caution">
    <text evidence="3">The sequence shown here is derived from an EMBL/GenBank/DDBJ whole genome shotgun (WGS) entry which is preliminary data.</text>
</comment>
<reference evidence="3 4" key="1">
    <citation type="submission" date="2014-02" db="EMBL/GenBank/DDBJ databases">
        <title>The small core and large imbalanced accessory genome model reveals a collaborative survival strategy of Sorangium cellulosum strains in nature.</title>
        <authorList>
            <person name="Han K."/>
            <person name="Peng R."/>
            <person name="Blom J."/>
            <person name="Li Y.-Z."/>
        </authorList>
    </citation>
    <scope>NUCLEOTIDE SEQUENCE [LARGE SCALE GENOMIC DNA]</scope>
    <source>
        <strain evidence="3 4">So0011-07</strain>
    </source>
</reference>
<name>A0A150QXH7_SORCE</name>
<dbReference type="EMBL" id="JEMB01003432">
    <property type="protein sequence ID" value="KYF72655.1"/>
    <property type="molecule type" value="Genomic_DNA"/>
</dbReference>
<feature type="compositionally biased region" description="Gly residues" evidence="1">
    <location>
        <begin position="336"/>
        <end position="355"/>
    </location>
</feature>
<keyword evidence="2" id="KW-0732">Signal</keyword>
<evidence type="ECO:0000256" key="1">
    <source>
        <dbReference type="SAM" id="MobiDB-lite"/>
    </source>
</evidence>
<protein>
    <recommendedName>
        <fullName evidence="5">Secreted protein</fullName>
    </recommendedName>
</protein>
<organism evidence="3 4">
    <name type="scientific">Sorangium cellulosum</name>
    <name type="common">Polyangium cellulosum</name>
    <dbReference type="NCBI Taxonomy" id="56"/>
    <lineage>
        <taxon>Bacteria</taxon>
        <taxon>Pseudomonadati</taxon>
        <taxon>Myxococcota</taxon>
        <taxon>Polyangia</taxon>
        <taxon>Polyangiales</taxon>
        <taxon>Polyangiaceae</taxon>
        <taxon>Sorangium</taxon>
    </lineage>
</organism>
<evidence type="ECO:0000313" key="4">
    <source>
        <dbReference type="Proteomes" id="UP000075635"/>
    </source>
</evidence>
<feature type="signal peptide" evidence="2">
    <location>
        <begin position="1"/>
        <end position="19"/>
    </location>
</feature>
<evidence type="ECO:0008006" key="5">
    <source>
        <dbReference type="Google" id="ProtNLM"/>
    </source>
</evidence>
<evidence type="ECO:0000256" key="2">
    <source>
        <dbReference type="SAM" id="SignalP"/>
    </source>
</evidence>
<evidence type="ECO:0000313" key="3">
    <source>
        <dbReference type="EMBL" id="KYF72655.1"/>
    </source>
</evidence>
<accession>A0A150QXH7</accession>
<proteinExistence type="predicted"/>
<feature type="chain" id="PRO_5007567435" description="Secreted protein" evidence="2">
    <location>
        <begin position="20"/>
        <end position="355"/>
    </location>
</feature>
<gene>
    <name evidence="3" type="ORF">BE17_28240</name>
</gene>